<evidence type="ECO:0000313" key="2">
    <source>
        <dbReference type="Proteomes" id="UP000058636"/>
    </source>
</evidence>
<feature type="non-terminal residue" evidence="1">
    <location>
        <position position="1"/>
    </location>
</feature>
<gene>
    <name evidence="1" type="ORF">XD57_0984</name>
</gene>
<organism evidence="1 2">
    <name type="scientific">Thermotoga petrophila</name>
    <dbReference type="NCBI Taxonomy" id="93929"/>
    <lineage>
        <taxon>Bacteria</taxon>
        <taxon>Thermotogati</taxon>
        <taxon>Thermotogota</taxon>
        <taxon>Thermotogae</taxon>
        <taxon>Thermotogales</taxon>
        <taxon>Thermotogaceae</taxon>
        <taxon>Thermotoga</taxon>
    </lineage>
</organism>
<dbReference type="EMBL" id="LGFG01000075">
    <property type="protein sequence ID" value="KUK22921.1"/>
    <property type="molecule type" value="Genomic_DNA"/>
</dbReference>
<proteinExistence type="predicted"/>
<dbReference type="PATRIC" id="fig|93930.3.peg.1839"/>
<evidence type="ECO:0000313" key="1">
    <source>
        <dbReference type="EMBL" id="KUK22921.1"/>
    </source>
</evidence>
<protein>
    <submittedName>
        <fullName evidence="1">DNA polymerase, beta domain protein region</fullName>
    </submittedName>
</protein>
<dbReference type="Proteomes" id="UP000058636">
    <property type="component" value="Unassembled WGS sequence"/>
</dbReference>
<comment type="caution">
    <text evidence="1">The sequence shown here is derived from an EMBL/GenBank/DDBJ whole genome shotgun (WGS) entry which is preliminary data.</text>
</comment>
<name>A0A101EQB0_9THEM</name>
<dbReference type="AlphaFoldDB" id="A0A101EQB0"/>
<reference evidence="1 2" key="1">
    <citation type="journal article" date="2015" name="MBio">
        <title>Genome-Resolved Metagenomic Analysis Reveals Roles for Candidate Phyla and Other Microbial Community Members in Biogeochemical Transformations in Oil Reservoirs.</title>
        <authorList>
            <person name="Hu P."/>
            <person name="Tom L."/>
            <person name="Singh A."/>
            <person name="Thomas B.C."/>
            <person name="Baker B.J."/>
            <person name="Piceno Y.M."/>
            <person name="Andersen G.L."/>
            <person name="Banfield J.F."/>
        </authorList>
    </citation>
    <scope>NUCLEOTIDE SEQUENCE [LARGE SCALE GENOMIC DNA]</scope>
    <source>
        <strain evidence="1">46_26</strain>
    </source>
</reference>
<accession>A0A101EQB0</accession>
<sequence>TIKLRGLEPHVYSLSEYKQIEKTIEKMIENGVVVYRKEDI</sequence>